<keyword evidence="4" id="KW-1185">Reference proteome</keyword>
<dbReference type="Proteomes" id="UP000799772">
    <property type="component" value="Unassembled WGS sequence"/>
</dbReference>
<evidence type="ECO:0000313" key="4">
    <source>
        <dbReference type="Proteomes" id="UP000799772"/>
    </source>
</evidence>
<dbReference type="CDD" id="cd19481">
    <property type="entry name" value="RecA-like_protease"/>
    <property type="match status" value="1"/>
</dbReference>
<name>A0A9P4IC52_9PEZI</name>
<dbReference type="OrthoDB" id="10042665at2759"/>
<organism evidence="3 4">
    <name type="scientific">Rhizodiscina lignyota</name>
    <dbReference type="NCBI Taxonomy" id="1504668"/>
    <lineage>
        <taxon>Eukaryota</taxon>
        <taxon>Fungi</taxon>
        <taxon>Dikarya</taxon>
        <taxon>Ascomycota</taxon>
        <taxon>Pezizomycotina</taxon>
        <taxon>Dothideomycetes</taxon>
        <taxon>Pleosporomycetidae</taxon>
        <taxon>Aulographales</taxon>
        <taxon>Rhizodiscinaceae</taxon>
        <taxon>Rhizodiscina</taxon>
    </lineage>
</organism>
<dbReference type="SMART" id="SM00382">
    <property type="entry name" value="AAA"/>
    <property type="match status" value="1"/>
</dbReference>
<reference evidence="3" key="1">
    <citation type="journal article" date="2020" name="Stud. Mycol.">
        <title>101 Dothideomycetes genomes: a test case for predicting lifestyles and emergence of pathogens.</title>
        <authorList>
            <person name="Haridas S."/>
            <person name="Albert R."/>
            <person name="Binder M."/>
            <person name="Bloem J."/>
            <person name="Labutti K."/>
            <person name="Salamov A."/>
            <person name="Andreopoulos B."/>
            <person name="Baker S."/>
            <person name="Barry K."/>
            <person name="Bills G."/>
            <person name="Bluhm B."/>
            <person name="Cannon C."/>
            <person name="Castanera R."/>
            <person name="Culley D."/>
            <person name="Daum C."/>
            <person name="Ezra D."/>
            <person name="Gonzalez J."/>
            <person name="Henrissat B."/>
            <person name="Kuo A."/>
            <person name="Liang C."/>
            <person name="Lipzen A."/>
            <person name="Lutzoni F."/>
            <person name="Magnuson J."/>
            <person name="Mondo S."/>
            <person name="Nolan M."/>
            <person name="Ohm R."/>
            <person name="Pangilinan J."/>
            <person name="Park H.-J."/>
            <person name="Ramirez L."/>
            <person name="Alfaro M."/>
            <person name="Sun H."/>
            <person name="Tritt A."/>
            <person name="Yoshinaga Y."/>
            <person name="Zwiers L.-H."/>
            <person name="Turgeon B."/>
            <person name="Goodwin S."/>
            <person name="Spatafora J."/>
            <person name="Crous P."/>
            <person name="Grigoriev I."/>
        </authorList>
    </citation>
    <scope>NUCLEOTIDE SEQUENCE</scope>
    <source>
        <strain evidence="3">CBS 133067</strain>
    </source>
</reference>
<dbReference type="AlphaFoldDB" id="A0A9P4IC52"/>
<dbReference type="Pfam" id="PF00004">
    <property type="entry name" value="AAA"/>
    <property type="match status" value="1"/>
</dbReference>
<evidence type="ECO:0000256" key="1">
    <source>
        <dbReference type="SAM" id="MobiDB-lite"/>
    </source>
</evidence>
<dbReference type="InterPro" id="IPR003593">
    <property type="entry name" value="AAA+_ATPase"/>
</dbReference>
<dbReference type="InterPro" id="IPR054289">
    <property type="entry name" value="DUF7025"/>
</dbReference>
<dbReference type="SUPFAM" id="SSF52540">
    <property type="entry name" value="P-loop containing nucleoside triphosphate hydrolases"/>
    <property type="match status" value="1"/>
</dbReference>
<dbReference type="Pfam" id="PF22942">
    <property type="entry name" value="DUF7025"/>
    <property type="match status" value="1"/>
</dbReference>
<comment type="caution">
    <text evidence="3">The sequence shown here is derived from an EMBL/GenBank/DDBJ whole genome shotgun (WGS) entry which is preliminary data.</text>
</comment>
<keyword evidence="3" id="KW-0378">Hydrolase</keyword>
<sequence>MSSSVSITNGINPKPDTHETNGTSPTTNEPGQKKETETGDDSPLGSVCEVKCLAERTSKTGQVELVERDAPATGEKTEHSKYAVVSKQVFNNEGKLEKTILEINSPQLLEALRDTVEFYPAEPLSFETKATYENPFMLLNHYAKDLEQYGDRTADASKKNHIALLMRVLTSEAGDGGIEASKLIQSGLISFKSLWRLFRPGELFYSEEYGYGRLSVVQKIGYGSDPQNGPYLEVSVSFTAHDGVRAGTALERVKIYENRDFVGGSSSKITSLPLYPLEFVSNQQEVIDRLTDRGHRYLKIGGKGIFQYDGLHQYLKPPPEDFYDECSSFSGKWLPQTGSGRVVIDAKTFSEEEAKQKHSIFNVMTRARKGETPEQETFKSLDVDPKLAPPFVFGYNLDTKRWCKFYVDLLEPVNWNPDAMERLIIPPMQKRLISSLISAHEFPEHARNEEQLKGKGLIILLHGTPGSGKTLTAEVAAEHTQRPLLKISTGELGNYGPLISVALRKLLAYASMWRAFVLIDEADVFLETRVTGADALQHNNLVAVFLRQLEYFQGILFLTSNRVGMFDPAIQSRIHLALQYDAPDEERRMRLWKQGLMAVPEHERNAELFDGLWELAKPGLNGREISNSINTAKTLAKGEKSKMSLDHLQTVLGVWSEFQTAVKTSFST</sequence>
<proteinExistence type="predicted"/>
<evidence type="ECO:0000313" key="3">
    <source>
        <dbReference type="EMBL" id="KAF2096229.1"/>
    </source>
</evidence>
<dbReference type="Gene3D" id="3.40.50.300">
    <property type="entry name" value="P-loop containing nucleotide triphosphate hydrolases"/>
    <property type="match status" value="1"/>
</dbReference>
<dbReference type="PANTHER" id="PTHR46411">
    <property type="entry name" value="FAMILY ATPASE, PUTATIVE-RELATED"/>
    <property type="match status" value="1"/>
</dbReference>
<protein>
    <submittedName>
        <fullName evidence="3">P-loop containing nucleoside triphosphate hydrolase protein</fullName>
    </submittedName>
</protein>
<dbReference type="InterPro" id="IPR027417">
    <property type="entry name" value="P-loop_NTPase"/>
</dbReference>
<dbReference type="InterPro" id="IPR003959">
    <property type="entry name" value="ATPase_AAA_core"/>
</dbReference>
<dbReference type="GO" id="GO:0016887">
    <property type="term" value="F:ATP hydrolysis activity"/>
    <property type="evidence" value="ECO:0007669"/>
    <property type="project" value="InterPro"/>
</dbReference>
<evidence type="ECO:0000259" key="2">
    <source>
        <dbReference type="SMART" id="SM00382"/>
    </source>
</evidence>
<feature type="region of interest" description="Disordered" evidence="1">
    <location>
        <begin position="1"/>
        <end position="45"/>
    </location>
</feature>
<dbReference type="PANTHER" id="PTHR46411:SF3">
    <property type="entry name" value="AAA+ ATPASE DOMAIN-CONTAINING PROTEIN"/>
    <property type="match status" value="1"/>
</dbReference>
<feature type="compositionally biased region" description="Polar residues" evidence="1">
    <location>
        <begin position="20"/>
        <end position="30"/>
    </location>
</feature>
<dbReference type="GO" id="GO:0005524">
    <property type="term" value="F:ATP binding"/>
    <property type="evidence" value="ECO:0007669"/>
    <property type="project" value="InterPro"/>
</dbReference>
<accession>A0A9P4IC52</accession>
<gene>
    <name evidence="3" type="ORF">NA57DRAFT_78997</name>
</gene>
<dbReference type="EMBL" id="ML978130">
    <property type="protein sequence ID" value="KAF2096229.1"/>
    <property type="molecule type" value="Genomic_DNA"/>
</dbReference>
<feature type="domain" description="AAA+ ATPase" evidence="2">
    <location>
        <begin position="455"/>
        <end position="584"/>
    </location>
</feature>
<feature type="compositionally biased region" description="Polar residues" evidence="1">
    <location>
        <begin position="1"/>
        <end position="11"/>
    </location>
</feature>